<comment type="cofactor">
    <cofactor evidence="1">
        <name>Mg(2+)</name>
        <dbReference type="ChEBI" id="CHEBI:18420"/>
    </cofactor>
</comment>
<dbReference type="InterPro" id="IPR005238">
    <property type="entry name" value="ComB-like"/>
</dbReference>
<protein>
    <recommendedName>
        <fullName evidence="4">Probable 2-phosphosulfolactate phosphatase</fullName>
        <ecNumber evidence="3">3.1.3.71</ecNumber>
    </recommendedName>
</protein>
<dbReference type="EC" id="3.1.3.71" evidence="3"/>
<keyword evidence="5" id="KW-0378">Hydrolase</keyword>
<evidence type="ECO:0000313" key="8">
    <source>
        <dbReference type="EMBL" id="MFC4858257.1"/>
    </source>
</evidence>
<gene>
    <name evidence="8" type="ORF">ACFPCV_32575</name>
</gene>
<organism evidence="8 9">
    <name type="scientific">Actinophytocola glycyrrhizae</name>
    <dbReference type="NCBI Taxonomy" id="2044873"/>
    <lineage>
        <taxon>Bacteria</taxon>
        <taxon>Bacillati</taxon>
        <taxon>Actinomycetota</taxon>
        <taxon>Actinomycetes</taxon>
        <taxon>Pseudonocardiales</taxon>
        <taxon>Pseudonocardiaceae</taxon>
    </lineage>
</organism>
<evidence type="ECO:0000256" key="6">
    <source>
        <dbReference type="ARBA" id="ARBA00022842"/>
    </source>
</evidence>
<evidence type="ECO:0000313" key="9">
    <source>
        <dbReference type="Proteomes" id="UP001595859"/>
    </source>
</evidence>
<comment type="caution">
    <text evidence="8">The sequence shown here is derived from an EMBL/GenBank/DDBJ whole genome shotgun (WGS) entry which is preliminary data.</text>
</comment>
<comment type="catalytic activity">
    <reaction evidence="7">
        <text>(2R)-O-phospho-3-sulfolactate + H2O = (2R)-3-sulfolactate + phosphate</text>
        <dbReference type="Rhea" id="RHEA:23416"/>
        <dbReference type="ChEBI" id="CHEBI:15377"/>
        <dbReference type="ChEBI" id="CHEBI:15597"/>
        <dbReference type="ChEBI" id="CHEBI:43474"/>
        <dbReference type="ChEBI" id="CHEBI:58738"/>
        <dbReference type="EC" id="3.1.3.71"/>
    </reaction>
</comment>
<reference evidence="9" key="1">
    <citation type="journal article" date="2019" name="Int. J. Syst. Evol. Microbiol.">
        <title>The Global Catalogue of Microorganisms (GCM) 10K type strain sequencing project: providing services to taxonomists for standard genome sequencing and annotation.</title>
        <authorList>
            <consortium name="The Broad Institute Genomics Platform"/>
            <consortium name="The Broad Institute Genome Sequencing Center for Infectious Disease"/>
            <person name="Wu L."/>
            <person name="Ma J."/>
        </authorList>
    </citation>
    <scope>NUCLEOTIDE SEQUENCE [LARGE SCALE GENOMIC DNA]</scope>
    <source>
        <strain evidence="9">ZS-22-S1</strain>
    </source>
</reference>
<dbReference type="PANTHER" id="PTHR37311:SF1">
    <property type="entry name" value="2-PHOSPHOSULFOLACTATE PHOSPHATASE-RELATED"/>
    <property type="match status" value="1"/>
</dbReference>
<comment type="similarity">
    <text evidence="2">Belongs to the ComB family.</text>
</comment>
<evidence type="ECO:0000256" key="7">
    <source>
        <dbReference type="ARBA" id="ARBA00033711"/>
    </source>
</evidence>
<dbReference type="InterPro" id="IPR036702">
    <property type="entry name" value="ComB-like_sf"/>
</dbReference>
<evidence type="ECO:0000256" key="5">
    <source>
        <dbReference type="ARBA" id="ARBA00022801"/>
    </source>
</evidence>
<dbReference type="Proteomes" id="UP001595859">
    <property type="component" value="Unassembled WGS sequence"/>
</dbReference>
<evidence type="ECO:0000256" key="2">
    <source>
        <dbReference type="ARBA" id="ARBA00009997"/>
    </source>
</evidence>
<name>A0ABV9SCR3_9PSEU</name>
<sequence length="251" mass="25438">MCPVTVFEQDGCDLRVEWGLDGVHALGPHCAVLVVVDVLVFTTTVDVALGRGARVLPLPWRDERAAAMAEALGAVLTPPGLDESYGQPGWTLRPSSLTDLPAGTLLGIASPNGATLAAAAAETGTAVLAGCLRNASAVAAAASAIAEDRPVGVIAAGERWRPERTLRPSIEDYLGAGAIAAAVTGRSAPSSEATLAAVSYRAVRDRIPALLGGSISGRELIAAGVPEDVALATDVDVSTVVPVLDNGVFTS</sequence>
<dbReference type="Pfam" id="PF04029">
    <property type="entry name" value="2-ph_phosp"/>
    <property type="match status" value="1"/>
</dbReference>
<proteinExistence type="inferred from homology"/>
<dbReference type="SUPFAM" id="SSF142823">
    <property type="entry name" value="ComB-like"/>
    <property type="match status" value="1"/>
</dbReference>
<keyword evidence="6" id="KW-0460">Magnesium</keyword>
<evidence type="ECO:0000256" key="3">
    <source>
        <dbReference type="ARBA" id="ARBA00012953"/>
    </source>
</evidence>
<dbReference type="EMBL" id="JBHSIS010000022">
    <property type="protein sequence ID" value="MFC4858257.1"/>
    <property type="molecule type" value="Genomic_DNA"/>
</dbReference>
<evidence type="ECO:0000256" key="1">
    <source>
        <dbReference type="ARBA" id="ARBA00001946"/>
    </source>
</evidence>
<dbReference type="Gene3D" id="3.90.1560.10">
    <property type="entry name" value="ComB-like"/>
    <property type="match status" value="1"/>
</dbReference>
<dbReference type="PANTHER" id="PTHR37311">
    <property type="entry name" value="2-PHOSPHOSULFOLACTATE PHOSPHATASE-RELATED"/>
    <property type="match status" value="1"/>
</dbReference>
<accession>A0ABV9SCR3</accession>
<evidence type="ECO:0000256" key="4">
    <source>
        <dbReference type="ARBA" id="ARBA00021948"/>
    </source>
</evidence>
<keyword evidence="9" id="KW-1185">Reference proteome</keyword>